<evidence type="ECO:0000256" key="1">
    <source>
        <dbReference type="ARBA" id="ARBA00010641"/>
    </source>
</evidence>
<gene>
    <name evidence="9" type="ORF">GGR42_001997</name>
</gene>
<evidence type="ECO:0000256" key="4">
    <source>
        <dbReference type="ARBA" id="ARBA00023125"/>
    </source>
</evidence>
<evidence type="ECO:0000256" key="2">
    <source>
        <dbReference type="ARBA" id="ARBA00023015"/>
    </source>
</evidence>
<dbReference type="NCBIfam" id="TIGR02937">
    <property type="entry name" value="sigma70-ECF"/>
    <property type="match status" value="1"/>
</dbReference>
<evidence type="ECO:0000256" key="5">
    <source>
        <dbReference type="ARBA" id="ARBA00023163"/>
    </source>
</evidence>
<feature type="domain" description="RNA polymerase sigma factor 70 region 4 type 2" evidence="8">
    <location>
        <begin position="105"/>
        <end position="153"/>
    </location>
</feature>
<evidence type="ECO:0000313" key="10">
    <source>
        <dbReference type="Proteomes" id="UP000590442"/>
    </source>
</evidence>
<dbReference type="InterPro" id="IPR014284">
    <property type="entry name" value="RNA_pol_sigma-70_dom"/>
</dbReference>
<organism evidence="9 10">
    <name type="scientific">Saonia flava</name>
    <dbReference type="NCBI Taxonomy" id="523696"/>
    <lineage>
        <taxon>Bacteria</taxon>
        <taxon>Pseudomonadati</taxon>
        <taxon>Bacteroidota</taxon>
        <taxon>Flavobacteriia</taxon>
        <taxon>Flavobacteriales</taxon>
        <taxon>Flavobacteriaceae</taxon>
        <taxon>Saonia</taxon>
    </lineage>
</organism>
<dbReference type="GO" id="GO:0003677">
    <property type="term" value="F:DNA binding"/>
    <property type="evidence" value="ECO:0007669"/>
    <property type="project" value="UniProtKB-KW"/>
</dbReference>
<dbReference type="InterPro" id="IPR013325">
    <property type="entry name" value="RNA_pol_sigma_r2"/>
</dbReference>
<name>A0A846R0S9_9FLAO</name>
<dbReference type="PANTHER" id="PTHR43133:SF45">
    <property type="entry name" value="RNA POLYMERASE ECF-TYPE SIGMA FACTOR"/>
    <property type="match status" value="1"/>
</dbReference>
<dbReference type="GO" id="GO:0006352">
    <property type="term" value="P:DNA-templated transcription initiation"/>
    <property type="evidence" value="ECO:0007669"/>
    <property type="project" value="InterPro"/>
</dbReference>
<proteinExistence type="inferred from homology"/>
<dbReference type="Gene3D" id="1.10.10.10">
    <property type="entry name" value="Winged helix-like DNA-binding domain superfamily/Winged helix DNA-binding domain"/>
    <property type="match status" value="1"/>
</dbReference>
<evidence type="ECO:0000313" key="9">
    <source>
        <dbReference type="EMBL" id="NJB71535.1"/>
    </source>
</evidence>
<dbReference type="AlphaFoldDB" id="A0A846R0S9"/>
<keyword evidence="3 6" id="KW-0731">Sigma factor</keyword>
<dbReference type="GO" id="GO:0016987">
    <property type="term" value="F:sigma factor activity"/>
    <property type="evidence" value="ECO:0007669"/>
    <property type="project" value="UniProtKB-KW"/>
</dbReference>
<keyword evidence="2 6" id="KW-0805">Transcription regulation</keyword>
<dbReference type="SUPFAM" id="SSF88946">
    <property type="entry name" value="Sigma2 domain of RNA polymerase sigma factors"/>
    <property type="match status" value="1"/>
</dbReference>
<evidence type="ECO:0000256" key="3">
    <source>
        <dbReference type="ARBA" id="ARBA00023082"/>
    </source>
</evidence>
<dbReference type="InterPro" id="IPR000838">
    <property type="entry name" value="RNA_pol_sigma70_ECF_CS"/>
</dbReference>
<evidence type="ECO:0000256" key="6">
    <source>
        <dbReference type="RuleBase" id="RU000716"/>
    </source>
</evidence>
<dbReference type="SUPFAM" id="SSF88659">
    <property type="entry name" value="Sigma3 and sigma4 domains of RNA polymerase sigma factors"/>
    <property type="match status" value="1"/>
</dbReference>
<dbReference type="InterPro" id="IPR039425">
    <property type="entry name" value="RNA_pol_sigma-70-like"/>
</dbReference>
<evidence type="ECO:0000259" key="7">
    <source>
        <dbReference type="Pfam" id="PF04542"/>
    </source>
</evidence>
<keyword evidence="10" id="KW-1185">Reference proteome</keyword>
<dbReference type="Pfam" id="PF08281">
    <property type="entry name" value="Sigma70_r4_2"/>
    <property type="match status" value="1"/>
</dbReference>
<dbReference type="InterPro" id="IPR013249">
    <property type="entry name" value="RNA_pol_sigma70_r4_t2"/>
</dbReference>
<dbReference type="InterPro" id="IPR036388">
    <property type="entry name" value="WH-like_DNA-bd_sf"/>
</dbReference>
<dbReference type="InterPro" id="IPR007627">
    <property type="entry name" value="RNA_pol_sigma70_r2"/>
</dbReference>
<reference evidence="9 10" key="1">
    <citation type="submission" date="2020-03" db="EMBL/GenBank/DDBJ databases">
        <title>Genomic Encyclopedia of Type Strains, Phase IV (KMG-IV): sequencing the most valuable type-strain genomes for metagenomic binning, comparative biology and taxonomic classification.</title>
        <authorList>
            <person name="Goeker M."/>
        </authorList>
    </citation>
    <scope>NUCLEOTIDE SEQUENCE [LARGE SCALE GENOMIC DNA]</scope>
    <source>
        <strain evidence="9 10">DSM 29762</strain>
    </source>
</reference>
<dbReference type="Gene3D" id="1.10.1740.10">
    <property type="match status" value="1"/>
</dbReference>
<comment type="caution">
    <text evidence="9">The sequence shown here is derived from an EMBL/GenBank/DDBJ whole genome shotgun (WGS) entry which is preliminary data.</text>
</comment>
<dbReference type="PANTHER" id="PTHR43133">
    <property type="entry name" value="RNA POLYMERASE ECF-TYPE SIGMA FACTO"/>
    <property type="match status" value="1"/>
</dbReference>
<evidence type="ECO:0000259" key="8">
    <source>
        <dbReference type="Pfam" id="PF08281"/>
    </source>
</evidence>
<dbReference type="Proteomes" id="UP000590442">
    <property type="component" value="Unassembled WGS sequence"/>
</dbReference>
<dbReference type="InterPro" id="IPR013324">
    <property type="entry name" value="RNA_pol_sigma_r3/r4-like"/>
</dbReference>
<dbReference type="Pfam" id="PF04542">
    <property type="entry name" value="Sigma70_r2"/>
    <property type="match status" value="1"/>
</dbReference>
<dbReference type="PROSITE" id="PS01063">
    <property type="entry name" value="SIGMA70_ECF"/>
    <property type="match status" value="1"/>
</dbReference>
<accession>A0A846R0S9</accession>
<dbReference type="RefSeq" id="WP_167963391.1">
    <property type="nucleotide sequence ID" value="NZ_JAATJJ010000001.1"/>
</dbReference>
<feature type="domain" description="RNA polymerase sigma-70 region 2" evidence="7">
    <location>
        <begin position="10"/>
        <end position="77"/>
    </location>
</feature>
<protein>
    <recommendedName>
        <fullName evidence="6">RNA polymerase sigma factor</fullName>
    </recommendedName>
</protein>
<keyword evidence="5 6" id="KW-0804">Transcription</keyword>
<dbReference type="EMBL" id="JAATJJ010000001">
    <property type="protein sequence ID" value="NJB71535.1"/>
    <property type="molecule type" value="Genomic_DNA"/>
</dbReference>
<comment type="similarity">
    <text evidence="1 6">Belongs to the sigma-70 factor family. ECF subfamily.</text>
</comment>
<sequence length="164" mass="19061">MKEDINFERLYYENYNIVVRICLGYLKGNESLAQDLAQEVFVKVWESLGGFKGNSKLSTWIYRITVNTCLLELRKKKYTSDKNIEDIAEINNTEVDARKENQLKKLHGCIQHLSVEKKALILLEMEDVPQKEIADILGLSHEVVRTRIHRIKNNLKKCILNGNI</sequence>
<keyword evidence="4 6" id="KW-0238">DNA-binding</keyword>